<evidence type="ECO:0000313" key="1">
    <source>
        <dbReference type="EMBL" id="MTD55715.1"/>
    </source>
</evidence>
<organism evidence="1 2">
    <name type="scientific">Amycolatopsis pithecellobii</name>
    <dbReference type="NCBI Taxonomy" id="664692"/>
    <lineage>
        <taxon>Bacteria</taxon>
        <taxon>Bacillati</taxon>
        <taxon>Actinomycetota</taxon>
        <taxon>Actinomycetes</taxon>
        <taxon>Pseudonocardiales</taxon>
        <taxon>Pseudonocardiaceae</taxon>
        <taxon>Amycolatopsis</taxon>
    </lineage>
</organism>
<reference evidence="1 2" key="1">
    <citation type="submission" date="2019-11" db="EMBL/GenBank/DDBJ databases">
        <title>Draft genome of Amycolatopsis RM579.</title>
        <authorList>
            <person name="Duangmal K."/>
            <person name="Mingma R."/>
        </authorList>
    </citation>
    <scope>NUCLEOTIDE SEQUENCE [LARGE SCALE GENOMIC DNA]</scope>
    <source>
        <strain evidence="1 2">RM579</strain>
    </source>
</reference>
<proteinExistence type="predicted"/>
<dbReference type="RefSeq" id="WP_154757916.1">
    <property type="nucleotide sequence ID" value="NZ_WMBA01000025.1"/>
</dbReference>
<sequence>MSAWLFIARPLPGTVGETRRVAHLFPEPTTPDTITAYCGAAFGPHQLELLDTVGGMPCEACLARSPRP</sequence>
<comment type="caution">
    <text evidence="1">The sequence shown here is derived from an EMBL/GenBank/DDBJ whole genome shotgun (WGS) entry which is preliminary data.</text>
</comment>
<keyword evidence="2" id="KW-1185">Reference proteome</keyword>
<dbReference type="AlphaFoldDB" id="A0A6N7YRQ9"/>
<dbReference type="Proteomes" id="UP000440096">
    <property type="component" value="Unassembled WGS sequence"/>
</dbReference>
<name>A0A6N7YRQ9_9PSEU</name>
<protein>
    <submittedName>
        <fullName evidence="1">Uncharacterized protein</fullName>
    </submittedName>
</protein>
<gene>
    <name evidence="1" type="ORF">GKO32_17285</name>
</gene>
<evidence type="ECO:0000313" key="2">
    <source>
        <dbReference type="Proteomes" id="UP000440096"/>
    </source>
</evidence>
<dbReference type="EMBL" id="WMBA01000025">
    <property type="protein sequence ID" value="MTD55715.1"/>
    <property type="molecule type" value="Genomic_DNA"/>
</dbReference>
<accession>A0A6N7YRQ9</accession>
<dbReference type="OrthoDB" id="3625434at2"/>